<dbReference type="NCBIfam" id="TIGR00562">
    <property type="entry name" value="proto_IX_ox"/>
    <property type="match status" value="1"/>
</dbReference>
<dbReference type="Pfam" id="PF01593">
    <property type="entry name" value="Amino_oxidase"/>
    <property type="match status" value="1"/>
</dbReference>
<evidence type="ECO:0000256" key="3">
    <source>
        <dbReference type="ARBA" id="ARBA00004744"/>
    </source>
</evidence>
<comment type="similarity">
    <text evidence="4 11">Belongs to the protoporphyrinogen/coproporphyrinogen oxidase family. Coproporphyrinogen III oxidase subfamily.</text>
</comment>
<evidence type="ECO:0000259" key="12">
    <source>
        <dbReference type="Pfam" id="PF01593"/>
    </source>
</evidence>
<comment type="function">
    <text evidence="11">Involved in coproporphyrin-dependent heme b biosynthesis. Catalyzes the oxidation of coproporphyrinogen III to coproporphyrin III.</text>
</comment>
<evidence type="ECO:0000256" key="8">
    <source>
        <dbReference type="ARBA" id="ARBA00022827"/>
    </source>
</evidence>
<comment type="caution">
    <text evidence="13">The sequence shown here is derived from an EMBL/GenBank/DDBJ whole genome shotgun (WGS) entry which is preliminary data.</text>
</comment>
<comment type="subcellular location">
    <subcellularLocation>
        <location evidence="11">Cytoplasm</location>
    </subcellularLocation>
</comment>
<evidence type="ECO:0000256" key="11">
    <source>
        <dbReference type="RuleBase" id="RU364052"/>
    </source>
</evidence>
<dbReference type="InterPro" id="IPR050464">
    <property type="entry name" value="Zeta_carotene_desat/Oxidored"/>
</dbReference>
<dbReference type="InterPro" id="IPR004572">
    <property type="entry name" value="Protoporphyrinogen_oxidase"/>
</dbReference>
<dbReference type="EC" id="1.3.3.15" evidence="5 11"/>
<comment type="catalytic activity">
    <reaction evidence="1">
        <text>coproporphyrinogen III + 3 O2 = coproporphyrin III + 3 H2O2</text>
        <dbReference type="Rhea" id="RHEA:43436"/>
        <dbReference type="ChEBI" id="CHEBI:15379"/>
        <dbReference type="ChEBI" id="CHEBI:16240"/>
        <dbReference type="ChEBI" id="CHEBI:57309"/>
        <dbReference type="ChEBI" id="CHEBI:131725"/>
        <dbReference type="EC" id="1.3.3.15"/>
    </reaction>
    <physiologicalReaction direction="left-to-right" evidence="1">
        <dbReference type="Rhea" id="RHEA:43437"/>
    </physiologicalReaction>
</comment>
<evidence type="ECO:0000256" key="9">
    <source>
        <dbReference type="ARBA" id="ARBA00023002"/>
    </source>
</evidence>
<dbReference type="SUPFAM" id="SSF51905">
    <property type="entry name" value="FAD/NAD(P)-binding domain"/>
    <property type="match status" value="1"/>
</dbReference>
<feature type="domain" description="Amine oxidase" evidence="12">
    <location>
        <begin position="19"/>
        <end position="464"/>
    </location>
</feature>
<dbReference type="UniPathway" id="UPA00252"/>
<reference evidence="13 14" key="1">
    <citation type="journal article" date="2014" name="BMC Genomics">
        <title>Comparison of environmental and isolate Sulfobacillus genomes reveals diverse carbon, sulfur, nitrogen, and hydrogen metabolisms.</title>
        <authorList>
            <person name="Justice N.B."/>
            <person name="Norman A."/>
            <person name="Brown C.T."/>
            <person name="Singh A."/>
            <person name="Thomas B.C."/>
            <person name="Banfield J.F."/>
        </authorList>
    </citation>
    <scope>NUCLEOTIDE SEQUENCE [LARGE SCALE GENOMIC DNA]</scope>
    <source>
        <strain evidence="13">AMDSBA1</strain>
    </source>
</reference>
<evidence type="ECO:0000313" key="13">
    <source>
        <dbReference type="EMBL" id="PSR24442.1"/>
    </source>
</evidence>
<dbReference type="GO" id="GO:0005737">
    <property type="term" value="C:cytoplasm"/>
    <property type="evidence" value="ECO:0007669"/>
    <property type="project" value="UniProtKB-SubCell"/>
</dbReference>
<name>A0A2T2WQD5_9FIRM</name>
<evidence type="ECO:0000256" key="5">
    <source>
        <dbReference type="ARBA" id="ARBA00012402"/>
    </source>
</evidence>
<organism evidence="13 14">
    <name type="scientific">Sulfobacillus benefaciens</name>
    <dbReference type="NCBI Taxonomy" id="453960"/>
    <lineage>
        <taxon>Bacteria</taxon>
        <taxon>Bacillati</taxon>
        <taxon>Bacillota</taxon>
        <taxon>Clostridia</taxon>
        <taxon>Eubacteriales</taxon>
        <taxon>Clostridiales Family XVII. Incertae Sedis</taxon>
        <taxon>Sulfobacillus</taxon>
    </lineage>
</organism>
<dbReference type="AlphaFoldDB" id="A0A2T2WQD5"/>
<dbReference type="PANTHER" id="PTHR42923">
    <property type="entry name" value="PROTOPORPHYRINOGEN OXIDASE"/>
    <property type="match status" value="1"/>
</dbReference>
<evidence type="ECO:0000256" key="2">
    <source>
        <dbReference type="ARBA" id="ARBA00001974"/>
    </source>
</evidence>
<sequence>MWLWSDERMIRVALIGGGITGLSAAYYLERDYPGVEIDLFEADKELGGRIRTDTSHNLIIEGGPDSFLATKPELVELCEQVGLGPHLIGTNPQVRGAYIFWKNQHYQIPEGIQTGVPTKAKPVLTSPLLSVAGKTALLKDFLVRKGPDGDQSLGYFLRRHFGNEIVDRLAAPMLSGIFAGDIDQMSLKATFPHLLTAEQRARSVYLGSKRRKPPAPNVFVQRYHSVFVSVDRGLQEMIVQIAKNLHHTRFFLSTAVERIEPETEGRWAVSSSSHSGVYDAVLVTTPAYVSARILPFLSLQARDILQHIPYADLAVVGAAYDPADIPIKTDKTGFLVPKHSGLHMTAVTWVSSKWHYPHVDPLFVLRAFYGRFGENILEYDDDALISLFRKELEQTMYVKASPKYLRVFRIPQGMPQYVVGHLDRIAKLERELEPFRHLFVAGAFEGGVGMPDRVKQARKTVQRMAQELELTRSEVRSETFT</sequence>
<dbReference type="SUPFAM" id="SSF54373">
    <property type="entry name" value="FAD-linked reductases, C-terminal domain"/>
    <property type="match status" value="1"/>
</dbReference>
<dbReference type="GO" id="GO:0006783">
    <property type="term" value="P:heme biosynthetic process"/>
    <property type="evidence" value="ECO:0007669"/>
    <property type="project" value="UniProtKB-UniRule"/>
</dbReference>
<evidence type="ECO:0000256" key="7">
    <source>
        <dbReference type="ARBA" id="ARBA00022630"/>
    </source>
</evidence>
<keyword evidence="9 11" id="KW-0560">Oxidoreductase</keyword>
<dbReference type="PANTHER" id="PTHR42923:SF3">
    <property type="entry name" value="PROTOPORPHYRINOGEN OXIDASE"/>
    <property type="match status" value="1"/>
</dbReference>
<dbReference type="InterPro" id="IPR036188">
    <property type="entry name" value="FAD/NAD-bd_sf"/>
</dbReference>
<evidence type="ECO:0000256" key="6">
    <source>
        <dbReference type="ARBA" id="ARBA00019046"/>
    </source>
</evidence>
<dbReference type="Gene3D" id="1.10.3110.10">
    <property type="entry name" value="protoporphyrinogen ix oxidase, domain 3"/>
    <property type="match status" value="1"/>
</dbReference>
<evidence type="ECO:0000256" key="4">
    <source>
        <dbReference type="ARBA" id="ARBA00008310"/>
    </source>
</evidence>
<evidence type="ECO:0000313" key="14">
    <source>
        <dbReference type="Proteomes" id="UP000242699"/>
    </source>
</evidence>
<evidence type="ECO:0000256" key="10">
    <source>
        <dbReference type="ARBA" id="ARBA00023133"/>
    </source>
</evidence>
<dbReference type="Proteomes" id="UP000242699">
    <property type="component" value="Unassembled WGS sequence"/>
</dbReference>
<protein>
    <recommendedName>
        <fullName evidence="6 11">Coproporphyrinogen III oxidase</fullName>
        <ecNumber evidence="5 11">1.3.3.15</ecNumber>
    </recommendedName>
</protein>
<dbReference type="EMBL" id="PXYT01000078">
    <property type="protein sequence ID" value="PSR24442.1"/>
    <property type="molecule type" value="Genomic_DNA"/>
</dbReference>
<dbReference type="InterPro" id="IPR002937">
    <property type="entry name" value="Amino_oxidase"/>
</dbReference>
<evidence type="ECO:0000256" key="1">
    <source>
        <dbReference type="ARBA" id="ARBA00001755"/>
    </source>
</evidence>
<keyword evidence="10 11" id="KW-0350">Heme biosynthesis</keyword>
<dbReference type="Gene3D" id="3.50.50.60">
    <property type="entry name" value="FAD/NAD(P)-binding domain"/>
    <property type="match status" value="1"/>
</dbReference>
<comment type="pathway">
    <text evidence="3 11">Porphyrin-containing compound metabolism; protoheme biosynthesis.</text>
</comment>
<keyword evidence="7 11" id="KW-0285">Flavoprotein</keyword>
<keyword evidence="8 11" id="KW-0274">FAD</keyword>
<comment type="cofactor">
    <cofactor evidence="2 11">
        <name>FAD</name>
        <dbReference type="ChEBI" id="CHEBI:57692"/>
    </cofactor>
</comment>
<dbReference type="GO" id="GO:0004729">
    <property type="term" value="F:oxygen-dependent protoporphyrinogen oxidase activity"/>
    <property type="evidence" value="ECO:0007669"/>
    <property type="project" value="UniProtKB-UniRule"/>
</dbReference>
<proteinExistence type="inferred from homology"/>
<keyword evidence="11" id="KW-0963">Cytoplasm</keyword>
<dbReference type="Gene3D" id="3.90.660.20">
    <property type="entry name" value="Protoporphyrinogen oxidase, mitochondrial, domain 2"/>
    <property type="match status" value="1"/>
</dbReference>
<gene>
    <name evidence="13" type="primary">hemG</name>
    <name evidence="13" type="ORF">C7B43_19030</name>
</gene>
<accession>A0A2T2WQD5</accession>